<name>A0AAE1AUP1_9GAST</name>
<evidence type="ECO:0000313" key="2">
    <source>
        <dbReference type="Proteomes" id="UP001283361"/>
    </source>
</evidence>
<accession>A0AAE1AUP1</accession>
<dbReference type="EMBL" id="JAWDGP010001132">
    <property type="protein sequence ID" value="KAK3794223.1"/>
    <property type="molecule type" value="Genomic_DNA"/>
</dbReference>
<dbReference type="Proteomes" id="UP001283361">
    <property type="component" value="Unassembled WGS sequence"/>
</dbReference>
<sequence length="160" mass="18019">MEVSSKLTLAVDTRYGCHFLYLAWILLISLGTRTCTGQFAPTTSPLCQDLGPVCHARAQAEGAKVADAEGELYDCTYRVTAVNCTEEYLCTCGYEVSRYQVQALDEYYDEYLSLCRQVQGHTLRSDDGLSCRDRLEIIDTPNFVQENSLSRQPEMTVDFL</sequence>
<proteinExistence type="predicted"/>
<organism evidence="1 2">
    <name type="scientific">Elysia crispata</name>
    <name type="common">lettuce slug</name>
    <dbReference type="NCBI Taxonomy" id="231223"/>
    <lineage>
        <taxon>Eukaryota</taxon>
        <taxon>Metazoa</taxon>
        <taxon>Spiralia</taxon>
        <taxon>Lophotrochozoa</taxon>
        <taxon>Mollusca</taxon>
        <taxon>Gastropoda</taxon>
        <taxon>Heterobranchia</taxon>
        <taxon>Euthyneura</taxon>
        <taxon>Panpulmonata</taxon>
        <taxon>Sacoglossa</taxon>
        <taxon>Placobranchoidea</taxon>
        <taxon>Plakobranchidae</taxon>
        <taxon>Elysia</taxon>
    </lineage>
</organism>
<keyword evidence="2" id="KW-1185">Reference proteome</keyword>
<dbReference type="AlphaFoldDB" id="A0AAE1AUP1"/>
<protein>
    <submittedName>
        <fullName evidence="1">Uncharacterized protein</fullName>
    </submittedName>
</protein>
<reference evidence="1" key="1">
    <citation type="journal article" date="2023" name="G3 (Bethesda)">
        <title>A reference genome for the long-term kleptoplast-retaining sea slug Elysia crispata morphotype clarki.</title>
        <authorList>
            <person name="Eastman K.E."/>
            <person name="Pendleton A.L."/>
            <person name="Shaikh M.A."/>
            <person name="Suttiyut T."/>
            <person name="Ogas R."/>
            <person name="Tomko P."/>
            <person name="Gavelis G."/>
            <person name="Widhalm J.R."/>
            <person name="Wisecaver J.H."/>
        </authorList>
    </citation>
    <scope>NUCLEOTIDE SEQUENCE</scope>
    <source>
        <strain evidence="1">ECLA1</strain>
    </source>
</reference>
<gene>
    <name evidence="1" type="ORF">RRG08_049623</name>
</gene>
<comment type="caution">
    <text evidence="1">The sequence shown here is derived from an EMBL/GenBank/DDBJ whole genome shotgun (WGS) entry which is preliminary data.</text>
</comment>
<evidence type="ECO:0000313" key="1">
    <source>
        <dbReference type="EMBL" id="KAK3794223.1"/>
    </source>
</evidence>